<comment type="subcellular location">
    <subcellularLocation>
        <location evidence="1">Cytoplasm</location>
    </subcellularLocation>
</comment>
<feature type="compositionally biased region" description="Low complexity" evidence="4">
    <location>
        <begin position="28"/>
        <end position="41"/>
    </location>
</feature>
<dbReference type="GO" id="GO:0005737">
    <property type="term" value="C:cytoplasm"/>
    <property type="evidence" value="ECO:0007669"/>
    <property type="project" value="UniProtKB-SubCell"/>
</dbReference>
<dbReference type="InterPro" id="IPR039739">
    <property type="entry name" value="MAG2/RNF10"/>
</dbReference>
<feature type="region of interest" description="Disordered" evidence="4">
    <location>
        <begin position="1"/>
        <end position="78"/>
    </location>
</feature>
<dbReference type="GO" id="GO:0045944">
    <property type="term" value="P:positive regulation of transcription by RNA polymerase II"/>
    <property type="evidence" value="ECO:0007669"/>
    <property type="project" value="TreeGrafter"/>
</dbReference>
<organism evidence="6 7">
    <name type="scientific">Polysphondylium violaceum</name>
    <dbReference type="NCBI Taxonomy" id="133409"/>
    <lineage>
        <taxon>Eukaryota</taxon>
        <taxon>Amoebozoa</taxon>
        <taxon>Evosea</taxon>
        <taxon>Eumycetozoa</taxon>
        <taxon>Dictyostelia</taxon>
        <taxon>Dictyosteliales</taxon>
        <taxon>Dictyosteliaceae</taxon>
        <taxon>Polysphondylium</taxon>
    </lineage>
</organism>
<feature type="region of interest" description="Disordered" evidence="4">
    <location>
        <begin position="176"/>
        <end position="234"/>
    </location>
</feature>
<feature type="compositionally biased region" description="Low complexity" evidence="4">
    <location>
        <begin position="84"/>
        <end position="101"/>
    </location>
</feature>
<dbReference type="PROSITE" id="PS50089">
    <property type="entry name" value="ZF_RING_2"/>
    <property type="match status" value="1"/>
</dbReference>
<evidence type="ECO:0000259" key="5">
    <source>
        <dbReference type="PROSITE" id="PS50089"/>
    </source>
</evidence>
<feature type="compositionally biased region" description="Low complexity" evidence="4">
    <location>
        <begin position="203"/>
        <end position="213"/>
    </location>
</feature>
<feature type="compositionally biased region" description="Low complexity" evidence="4">
    <location>
        <begin position="511"/>
        <end position="540"/>
    </location>
</feature>
<dbReference type="Pfam" id="PF13923">
    <property type="entry name" value="zf-C3HC4_2"/>
    <property type="match status" value="1"/>
</dbReference>
<dbReference type="EMBL" id="AJWJ01000590">
    <property type="protein sequence ID" value="KAF2069813.1"/>
    <property type="molecule type" value="Genomic_DNA"/>
</dbReference>
<dbReference type="GO" id="GO:0000976">
    <property type="term" value="F:transcription cis-regulatory region binding"/>
    <property type="evidence" value="ECO:0007669"/>
    <property type="project" value="TreeGrafter"/>
</dbReference>
<feature type="region of interest" description="Disordered" evidence="4">
    <location>
        <begin position="84"/>
        <end position="103"/>
    </location>
</feature>
<feature type="region of interest" description="Disordered" evidence="4">
    <location>
        <begin position="713"/>
        <end position="732"/>
    </location>
</feature>
<feature type="compositionally biased region" description="Polar residues" evidence="4">
    <location>
        <begin position="1"/>
        <end position="18"/>
    </location>
</feature>
<evidence type="ECO:0000256" key="3">
    <source>
        <dbReference type="PROSITE-ProRule" id="PRU00175"/>
    </source>
</evidence>
<dbReference type="Gene3D" id="3.30.40.10">
    <property type="entry name" value="Zinc/RING finger domain, C3HC4 (zinc finger)"/>
    <property type="match status" value="1"/>
</dbReference>
<sequence length="752" mass="88125">MSNNTNYSEGTNKAYTQQPPTPKMNDPTTTTATSNNSGHSNHNNKKHYNKNNTQKNNSNSNTSRDSNNRDNNSRKNNYRRNKQYNNQQQPQQQQPQQQPYQEEFDEELQLAFELSKLEFEKEKQNHTSSDFISNNDNNRHSTFEQEHVHIDKMKTKKKNTIDMTHLIQFKPRNPVNYQQQGYRNDRNERNDRNDRYNNHHYHNNNNNSHYSHNQQHHNYHKQKQKQPIKKKDGDVDRRSTFLQANYLFKINPIGNYTSALKSADHFVAWNKVEQVVYPTETEFLCPICFDPPFAPKITKCGHVTCYSCILRNLQHTDKCPLCLVPILKEDLKSVQFKSIRKYRVGDKITFQLLCYNQETNVPFLSTQTISNEISFPTNNEPNAPFSRFSIINNIDDIIEKELEQIYRAQAIADSEHEVETIVSLSEAEKDILERQKNFTKLMESKLHNDEKNYITVSSPQQQQKQHEFDSYQCSNNFEIRVALENYYNSVDSPSSSEDDSLDYNSSSGQLTPPNNINTTPTTTTTTTTTRTNSNSNNNTTQQQLEPTTIISNLTYENQPFESIYYLYQSNDGQDIYLHPLCMKILDREFKQGKNLPASFESNIVELETFEVTKKSRHLFKVLNMVTLTSSITFAEIDLTNLVSKSTLSEFASQLKQRKDIRLKKKRDEEKKLKIKEKERLTDIKRSRELSQIYQKEKEAEAEKEKQRLEEYRLEEEERLKNQPAQSSKKLGFLEAIQSHKNIDSIKEFPSLH</sequence>
<evidence type="ECO:0000256" key="4">
    <source>
        <dbReference type="SAM" id="MobiDB-lite"/>
    </source>
</evidence>
<dbReference type="OrthoDB" id="10064108at2759"/>
<dbReference type="GO" id="GO:0008270">
    <property type="term" value="F:zinc ion binding"/>
    <property type="evidence" value="ECO:0007669"/>
    <property type="project" value="UniProtKB-KW"/>
</dbReference>
<feature type="compositionally biased region" description="Basic residues" evidence="4">
    <location>
        <begin position="214"/>
        <end position="228"/>
    </location>
</feature>
<evidence type="ECO:0000313" key="6">
    <source>
        <dbReference type="EMBL" id="KAF2069813.1"/>
    </source>
</evidence>
<feature type="domain" description="RING-type" evidence="5">
    <location>
        <begin position="285"/>
        <end position="322"/>
    </location>
</feature>
<evidence type="ECO:0000256" key="2">
    <source>
        <dbReference type="ARBA" id="ARBA00022490"/>
    </source>
</evidence>
<keyword evidence="3" id="KW-0862">Zinc</keyword>
<keyword evidence="3" id="KW-0863">Zinc-finger</keyword>
<dbReference type="AlphaFoldDB" id="A0A8J4PMG6"/>
<feature type="compositionally biased region" description="Low complexity" evidence="4">
    <location>
        <begin position="50"/>
        <end position="65"/>
    </location>
</feature>
<dbReference type="Proteomes" id="UP000695562">
    <property type="component" value="Unassembled WGS sequence"/>
</dbReference>
<dbReference type="SUPFAM" id="SSF57850">
    <property type="entry name" value="RING/U-box"/>
    <property type="match status" value="1"/>
</dbReference>
<keyword evidence="2" id="KW-0963">Cytoplasm</keyword>
<protein>
    <recommendedName>
        <fullName evidence="5">RING-type domain-containing protein</fullName>
    </recommendedName>
</protein>
<evidence type="ECO:0000313" key="7">
    <source>
        <dbReference type="Proteomes" id="UP000695562"/>
    </source>
</evidence>
<evidence type="ECO:0000256" key="1">
    <source>
        <dbReference type="ARBA" id="ARBA00004496"/>
    </source>
</evidence>
<feature type="compositionally biased region" description="Basic and acidic residues" evidence="4">
    <location>
        <begin position="183"/>
        <end position="197"/>
    </location>
</feature>
<reference evidence="6" key="1">
    <citation type="submission" date="2020-01" db="EMBL/GenBank/DDBJ databases">
        <title>Development of genomics and gene disruption for Polysphondylium violaceum indicates a role for the polyketide synthase stlB in stalk morphogenesis.</title>
        <authorList>
            <person name="Narita B."/>
            <person name="Kawabe Y."/>
            <person name="Kin K."/>
            <person name="Saito T."/>
            <person name="Gibbs R."/>
            <person name="Kuspa A."/>
            <person name="Muzny D."/>
            <person name="Queller D."/>
            <person name="Richards S."/>
            <person name="Strassman J."/>
            <person name="Sucgang R."/>
            <person name="Worley K."/>
            <person name="Schaap P."/>
        </authorList>
    </citation>
    <scope>NUCLEOTIDE SEQUENCE</scope>
    <source>
        <strain evidence="6">QSvi11</strain>
    </source>
</reference>
<dbReference type="InterPro" id="IPR001841">
    <property type="entry name" value="Znf_RING"/>
</dbReference>
<keyword evidence="3" id="KW-0479">Metal-binding</keyword>
<dbReference type="PANTHER" id="PTHR12983">
    <property type="entry name" value="RING FINGER 10 FAMILY MEMBER"/>
    <property type="match status" value="1"/>
</dbReference>
<dbReference type="InterPro" id="IPR013083">
    <property type="entry name" value="Znf_RING/FYVE/PHD"/>
</dbReference>
<dbReference type="SMART" id="SM00184">
    <property type="entry name" value="RING"/>
    <property type="match status" value="1"/>
</dbReference>
<gene>
    <name evidence="6" type="ORF">CYY_008864</name>
</gene>
<dbReference type="PANTHER" id="PTHR12983:SF9">
    <property type="entry name" value="E3 UBIQUITIN-PROTEIN LIGASE RNF10"/>
    <property type="match status" value="1"/>
</dbReference>
<feature type="region of interest" description="Disordered" evidence="4">
    <location>
        <begin position="490"/>
        <end position="545"/>
    </location>
</feature>
<keyword evidence="7" id="KW-1185">Reference proteome</keyword>
<accession>A0A8J4PMG6</accession>
<name>A0A8J4PMG6_9MYCE</name>
<proteinExistence type="predicted"/>
<comment type="caution">
    <text evidence="6">The sequence shown here is derived from an EMBL/GenBank/DDBJ whole genome shotgun (WGS) entry which is preliminary data.</text>
</comment>